<name>A0A194SA92_RHOGW</name>
<keyword evidence="3" id="KW-1185">Reference proteome</keyword>
<keyword evidence="1" id="KW-1133">Transmembrane helix</keyword>
<dbReference type="AlphaFoldDB" id="A0A194SA92"/>
<proteinExistence type="predicted"/>
<evidence type="ECO:0000313" key="2">
    <source>
        <dbReference type="EMBL" id="KPV77380.1"/>
    </source>
</evidence>
<gene>
    <name evidence="2" type="ORF">RHOBADRAFT_64476</name>
</gene>
<keyword evidence="1" id="KW-0812">Transmembrane</keyword>
<feature type="transmembrane region" description="Helical" evidence="1">
    <location>
        <begin position="48"/>
        <end position="68"/>
    </location>
</feature>
<dbReference type="EMBL" id="KQ474074">
    <property type="protein sequence ID" value="KPV77380.1"/>
    <property type="molecule type" value="Genomic_DNA"/>
</dbReference>
<keyword evidence="1" id="KW-0472">Membrane</keyword>
<dbReference type="RefSeq" id="XP_018273429.1">
    <property type="nucleotide sequence ID" value="XM_018418493.1"/>
</dbReference>
<sequence length="74" mass="8056">MLRCGVALVVASASCFALGLWSMLVGPLCGPTGITVLDALVHDTHYKYLVVLLVPVTVCFVIVNWWGLKIFRHA</sequence>
<dbReference type="InterPro" id="IPR029164">
    <property type="entry name" value="PIG-Y"/>
</dbReference>
<evidence type="ECO:0000313" key="3">
    <source>
        <dbReference type="Proteomes" id="UP000053890"/>
    </source>
</evidence>
<dbReference type="OrthoDB" id="2157498at2759"/>
<organism evidence="2 3">
    <name type="scientific">Rhodotorula graminis (strain WP1)</name>
    <dbReference type="NCBI Taxonomy" id="578459"/>
    <lineage>
        <taxon>Eukaryota</taxon>
        <taxon>Fungi</taxon>
        <taxon>Dikarya</taxon>
        <taxon>Basidiomycota</taxon>
        <taxon>Pucciniomycotina</taxon>
        <taxon>Microbotryomycetes</taxon>
        <taxon>Sporidiobolales</taxon>
        <taxon>Sporidiobolaceae</taxon>
        <taxon>Rhodotorula</taxon>
    </lineage>
</organism>
<reference evidence="2 3" key="1">
    <citation type="journal article" date="2015" name="Front. Microbiol.">
        <title>Genome sequence of the plant growth promoting endophytic yeast Rhodotorula graminis WP1.</title>
        <authorList>
            <person name="Firrincieli A."/>
            <person name="Otillar R."/>
            <person name="Salamov A."/>
            <person name="Schmutz J."/>
            <person name="Khan Z."/>
            <person name="Redman R.S."/>
            <person name="Fleck N.D."/>
            <person name="Lindquist E."/>
            <person name="Grigoriev I.V."/>
            <person name="Doty S.L."/>
        </authorList>
    </citation>
    <scope>NUCLEOTIDE SEQUENCE [LARGE SCALE GENOMIC DNA]</scope>
    <source>
        <strain evidence="2 3">WP1</strain>
    </source>
</reference>
<dbReference type="OMA" id="THYKYFA"/>
<dbReference type="PROSITE" id="PS51257">
    <property type="entry name" value="PROKAR_LIPOPROTEIN"/>
    <property type="match status" value="1"/>
</dbReference>
<dbReference type="Pfam" id="PF15159">
    <property type="entry name" value="PIG-Y"/>
    <property type="match status" value="1"/>
</dbReference>
<dbReference type="Proteomes" id="UP000053890">
    <property type="component" value="Unassembled WGS sequence"/>
</dbReference>
<accession>A0A194SA92</accession>
<protein>
    <submittedName>
        <fullName evidence="2">Uncharacterized protein</fullName>
    </submittedName>
</protein>
<evidence type="ECO:0000256" key="1">
    <source>
        <dbReference type="SAM" id="Phobius"/>
    </source>
</evidence>
<dbReference type="GeneID" id="28978940"/>